<reference evidence="1" key="1">
    <citation type="submission" date="2014-11" db="EMBL/GenBank/DDBJ databases">
        <authorList>
            <person name="Amaro Gonzalez C."/>
        </authorList>
    </citation>
    <scope>NUCLEOTIDE SEQUENCE</scope>
</reference>
<evidence type="ECO:0000313" key="1">
    <source>
        <dbReference type="EMBL" id="JAH32586.1"/>
    </source>
</evidence>
<sequence length="66" mass="7731">MTLSKMCNLRRGFVLQKKSWVQQILQTTIVASLGLDQCRLECACYNAFFTYPDMPTQINYFVNKLF</sequence>
<organism evidence="1">
    <name type="scientific">Anguilla anguilla</name>
    <name type="common">European freshwater eel</name>
    <name type="synonym">Muraena anguilla</name>
    <dbReference type="NCBI Taxonomy" id="7936"/>
    <lineage>
        <taxon>Eukaryota</taxon>
        <taxon>Metazoa</taxon>
        <taxon>Chordata</taxon>
        <taxon>Craniata</taxon>
        <taxon>Vertebrata</taxon>
        <taxon>Euteleostomi</taxon>
        <taxon>Actinopterygii</taxon>
        <taxon>Neopterygii</taxon>
        <taxon>Teleostei</taxon>
        <taxon>Anguilliformes</taxon>
        <taxon>Anguillidae</taxon>
        <taxon>Anguilla</taxon>
    </lineage>
</organism>
<protein>
    <submittedName>
        <fullName evidence="1">Uncharacterized protein</fullName>
    </submittedName>
</protein>
<accession>A0A0E9RTY1</accession>
<dbReference type="AlphaFoldDB" id="A0A0E9RTY1"/>
<dbReference type="EMBL" id="GBXM01075991">
    <property type="protein sequence ID" value="JAH32586.1"/>
    <property type="molecule type" value="Transcribed_RNA"/>
</dbReference>
<name>A0A0E9RTY1_ANGAN</name>
<proteinExistence type="predicted"/>
<reference evidence="1" key="2">
    <citation type="journal article" date="2015" name="Fish Shellfish Immunol.">
        <title>Early steps in the European eel (Anguilla anguilla)-Vibrio vulnificus interaction in the gills: Role of the RtxA13 toxin.</title>
        <authorList>
            <person name="Callol A."/>
            <person name="Pajuelo D."/>
            <person name="Ebbesson L."/>
            <person name="Teles M."/>
            <person name="MacKenzie S."/>
            <person name="Amaro C."/>
        </authorList>
    </citation>
    <scope>NUCLEOTIDE SEQUENCE</scope>
</reference>